<dbReference type="Pfam" id="PF12698">
    <property type="entry name" value="ABC2_membrane_3"/>
    <property type="match status" value="1"/>
</dbReference>
<dbReference type="AlphaFoldDB" id="A0A9W6DGF0"/>
<keyword evidence="4 5" id="KW-0472">Membrane</keyword>
<proteinExistence type="predicted"/>
<evidence type="ECO:0000313" key="8">
    <source>
        <dbReference type="Proteomes" id="UP001144256"/>
    </source>
</evidence>
<evidence type="ECO:0000256" key="3">
    <source>
        <dbReference type="ARBA" id="ARBA00022989"/>
    </source>
</evidence>
<organism evidence="7 8">
    <name type="scientific">Vallitalea longa</name>
    <dbReference type="NCBI Taxonomy" id="2936439"/>
    <lineage>
        <taxon>Bacteria</taxon>
        <taxon>Bacillati</taxon>
        <taxon>Bacillota</taxon>
        <taxon>Clostridia</taxon>
        <taxon>Lachnospirales</taxon>
        <taxon>Vallitaleaceae</taxon>
        <taxon>Vallitalea</taxon>
    </lineage>
</organism>
<feature type="transmembrane region" description="Helical" evidence="5">
    <location>
        <begin position="228"/>
        <end position="250"/>
    </location>
</feature>
<dbReference type="GO" id="GO:0016020">
    <property type="term" value="C:membrane"/>
    <property type="evidence" value="ECO:0007669"/>
    <property type="project" value="UniProtKB-SubCell"/>
</dbReference>
<dbReference type="EMBL" id="BRLB01000029">
    <property type="protein sequence ID" value="GKX32236.1"/>
    <property type="molecule type" value="Genomic_DNA"/>
</dbReference>
<feature type="transmembrane region" description="Helical" evidence="5">
    <location>
        <begin position="296"/>
        <end position="313"/>
    </location>
</feature>
<keyword evidence="3 5" id="KW-1133">Transmembrane helix</keyword>
<keyword evidence="8" id="KW-1185">Reference proteome</keyword>
<evidence type="ECO:0000259" key="6">
    <source>
        <dbReference type="Pfam" id="PF12698"/>
    </source>
</evidence>
<evidence type="ECO:0000256" key="5">
    <source>
        <dbReference type="SAM" id="Phobius"/>
    </source>
</evidence>
<name>A0A9W6DGF0_9FIRM</name>
<keyword evidence="2 5" id="KW-0812">Transmembrane</keyword>
<protein>
    <submittedName>
        <fullName evidence="7">ABC transporter permease</fullName>
    </submittedName>
</protein>
<evidence type="ECO:0000313" key="7">
    <source>
        <dbReference type="EMBL" id="GKX32236.1"/>
    </source>
</evidence>
<comment type="subcellular location">
    <subcellularLocation>
        <location evidence="1">Membrane</location>
        <topology evidence="1">Multi-pass membrane protein</topology>
    </subcellularLocation>
</comment>
<dbReference type="Proteomes" id="UP001144256">
    <property type="component" value="Unassembled WGS sequence"/>
</dbReference>
<accession>A0A9W6DGF0</accession>
<feature type="transmembrane region" description="Helical" evidence="5">
    <location>
        <begin position="186"/>
        <end position="207"/>
    </location>
</feature>
<evidence type="ECO:0000256" key="2">
    <source>
        <dbReference type="ARBA" id="ARBA00022692"/>
    </source>
</evidence>
<dbReference type="RefSeq" id="WP_281819697.1">
    <property type="nucleotide sequence ID" value="NZ_BRLB01000029.1"/>
</dbReference>
<feature type="transmembrane region" description="Helical" evidence="5">
    <location>
        <begin position="344"/>
        <end position="365"/>
    </location>
</feature>
<comment type="caution">
    <text evidence="7">The sequence shown here is derived from an EMBL/GenBank/DDBJ whole genome shotgun (WGS) entry which is preliminary data.</text>
</comment>
<feature type="domain" description="ABC-2 type transporter transmembrane" evidence="6">
    <location>
        <begin position="44"/>
        <end position="313"/>
    </location>
</feature>
<feature type="transmembrane region" description="Helical" evidence="5">
    <location>
        <begin position="270"/>
        <end position="289"/>
    </location>
</feature>
<feature type="transmembrane region" description="Helical" evidence="5">
    <location>
        <begin position="12"/>
        <end position="31"/>
    </location>
</feature>
<reference evidence="7" key="1">
    <citation type="submission" date="2022-06" db="EMBL/GenBank/DDBJ databases">
        <title>Vallitalea longa sp. nov., an anaerobic bacterium isolated from marine sediment.</title>
        <authorList>
            <person name="Hirano S."/>
            <person name="Terahara T."/>
            <person name="Mori K."/>
            <person name="Hamada M."/>
            <person name="Matsumoto R."/>
            <person name="Kobayashi T."/>
        </authorList>
    </citation>
    <scope>NUCLEOTIDE SEQUENCE</scope>
    <source>
        <strain evidence="7">SH18-1</strain>
    </source>
</reference>
<dbReference type="GO" id="GO:0140359">
    <property type="term" value="F:ABC-type transporter activity"/>
    <property type="evidence" value="ECO:0007669"/>
    <property type="project" value="InterPro"/>
</dbReference>
<evidence type="ECO:0000256" key="4">
    <source>
        <dbReference type="ARBA" id="ARBA00023136"/>
    </source>
</evidence>
<dbReference type="InterPro" id="IPR013525">
    <property type="entry name" value="ABC2_TM"/>
</dbReference>
<evidence type="ECO:0000256" key="1">
    <source>
        <dbReference type="ARBA" id="ARBA00004141"/>
    </source>
</evidence>
<gene>
    <name evidence="7" type="ORF">SH1V18_47160</name>
</gene>
<sequence>MLLKLVNKEMKYQLKSITFYIFCISVIVFYVTQFSGDIKREEELYQSPIEILEEGSLFSIVSYEDEIHVTYEQELKMLHDLLLRDEEKGYYVGLANSSIIRYIDLDNKKMELISSFKKEIERKEINEDEYNNILKTLRKELGNNSIYTNEIITNLCERELRNNEYMENQTQILETEKVTGSYARLFADYIGIAVGFFAVFIAGFTLVRDKKHRTYEIVYSKKISSVKYLLSKYIGNVILIFIVVLILAGYTTYKFSIAYDNIDYLAFFKYSFTWILPTIMLVTSLAYLLQIIFDNGIVPVIIQFIYWYYSMSFCNNQYNITKYIIRYNSVTGLSEYEQVASNIMVNRLVILVVSIILLVISMWIFSKKRGNICGKN</sequence>